<dbReference type="Gene3D" id="3.10.350.10">
    <property type="entry name" value="LysM domain"/>
    <property type="match status" value="1"/>
</dbReference>
<feature type="compositionally biased region" description="Basic and acidic residues" evidence="1">
    <location>
        <begin position="204"/>
        <end position="221"/>
    </location>
</feature>
<feature type="region of interest" description="Disordered" evidence="1">
    <location>
        <begin position="44"/>
        <end position="240"/>
    </location>
</feature>
<feature type="compositionally biased region" description="Basic and acidic residues" evidence="1">
    <location>
        <begin position="105"/>
        <end position="121"/>
    </location>
</feature>
<dbReference type="NCBIfam" id="TIGR02899">
    <property type="entry name" value="spore_safA"/>
    <property type="match status" value="1"/>
</dbReference>
<reference evidence="4" key="1">
    <citation type="submission" date="2019-01" db="EMBL/GenBank/DDBJ databases">
        <title>Genomic analysis of Salicibibacter sp. NKC3-5.</title>
        <authorList>
            <person name="Oh Y.J."/>
        </authorList>
    </citation>
    <scope>NUCLEOTIDE SEQUENCE [LARGE SCALE GENOMIC DNA]</scope>
    <source>
        <strain evidence="4">NKC3-5</strain>
    </source>
</reference>
<feature type="compositionally biased region" description="Basic and acidic residues" evidence="1">
    <location>
        <begin position="54"/>
        <end position="90"/>
    </location>
</feature>
<dbReference type="PROSITE" id="PS51782">
    <property type="entry name" value="LYSM"/>
    <property type="match status" value="1"/>
</dbReference>
<evidence type="ECO:0000313" key="4">
    <source>
        <dbReference type="Proteomes" id="UP000319756"/>
    </source>
</evidence>
<dbReference type="KEGG" id="sale:EPH95_17925"/>
<gene>
    <name evidence="3" type="primary">safA</name>
    <name evidence="3" type="ORF">EPH95_17925</name>
</gene>
<evidence type="ECO:0000313" key="3">
    <source>
        <dbReference type="EMBL" id="QDI92815.1"/>
    </source>
</evidence>
<proteinExistence type="predicted"/>
<organism evidence="3 4">
    <name type="scientific">Salicibibacter halophilus</name>
    <dbReference type="NCBI Taxonomy" id="2502791"/>
    <lineage>
        <taxon>Bacteria</taxon>
        <taxon>Bacillati</taxon>
        <taxon>Bacillota</taxon>
        <taxon>Bacilli</taxon>
        <taxon>Bacillales</taxon>
        <taxon>Bacillaceae</taxon>
        <taxon>Salicibibacter</taxon>
    </lineage>
</organism>
<dbReference type="RefSeq" id="WP_142091311.1">
    <property type="nucleotide sequence ID" value="NZ_CP035485.1"/>
</dbReference>
<dbReference type="InterPro" id="IPR018392">
    <property type="entry name" value="LysM"/>
</dbReference>
<dbReference type="AlphaFoldDB" id="A0A514LMP2"/>
<dbReference type="OrthoDB" id="2033517at2"/>
<feature type="compositionally biased region" description="Basic and acidic residues" evidence="1">
    <location>
        <begin position="181"/>
        <end position="196"/>
    </location>
</feature>
<dbReference type="Pfam" id="PF01476">
    <property type="entry name" value="LysM"/>
    <property type="match status" value="1"/>
</dbReference>
<dbReference type="Proteomes" id="UP000319756">
    <property type="component" value="Chromosome"/>
</dbReference>
<accession>A0A514LMP2</accession>
<name>A0A514LMP2_9BACI</name>
<evidence type="ECO:0000259" key="2">
    <source>
        <dbReference type="PROSITE" id="PS51782"/>
    </source>
</evidence>
<evidence type="ECO:0000256" key="1">
    <source>
        <dbReference type="SAM" id="MobiDB-lite"/>
    </source>
</evidence>
<keyword evidence="4" id="KW-1185">Reference proteome</keyword>
<dbReference type="InterPro" id="IPR036779">
    <property type="entry name" value="LysM_dom_sf"/>
</dbReference>
<dbReference type="EMBL" id="CP035485">
    <property type="protein sequence ID" value="QDI92815.1"/>
    <property type="molecule type" value="Genomic_DNA"/>
</dbReference>
<dbReference type="SUPFAM" id="SSF54106">
    <property type="entry name" value="LysM domain"/>
    <property type="match status" value="1"/>
</dbReference>
<dbReference type="InterPro" id="IPR014248">
    <property type="entry name" value="Spore_coat_assembly_SafA"/>
</dbReference>
<feature type="domain" description="LysM" evidence="2">
    <location>
        <begin position="2"/>
        <end position="47"/>
    </location>
</feature>
<dbReference type="SMART" id="SM00257">
    <property type="entry name" value="LysM"/>
    <property type="match status" value="1"/>
</dbReference>
<protein>
    <submittedName>
        <fullName evidence="3">SafA/ExsA family spore coat assembly protein</fullName>
    </submittedName>
</protein>
<sequence>MKIHIVQKGDTLWNLAQKYDVDFEKVKGANTQLANPEMIMPGMKIKIPGKTVPAKKESEKKEAKVDPQVKEEQKEKPKPEPAPKKPETPKAPKAPPKAPVYQKPEAPKKEKPAPEKPDTKQKPAVKPPPKQMPVMQVPKKQPKPEPKDKEKMEKPPKFQKPAPQKPDKPKEKKPSVPPMTGKKEMPKQPPTEKMEMPPKFQKPAAHEEKKEPAPKEQEMMYKKQPMKKPKLKKQPCKTCGQPTGMHTQFTQHPPMPYQHGGQQVPPHLMQYCFVPVYQQGHPEAPYSPYQGYQEGYQQQPEFQEGYDQYYHAYGYGNGNGGYRQNNPEEQEYGVFSSAIPPYQHPMPAAPSIAMPLYDQGMYGYYPVVPYYEPTFDERMYYPYDPRQMEKRPQSEDEYE</sequence>
<feature type="compositionally biased region" description="Basic and acidic residues" evidence="1">
    <location>
        <begin position="142"/>
        <end position="156"/>
    </location>
</feature>
<feature type="compositionally biased region" description="Basic and acidic residues" evidence="1">
    <location>
        <begin position="165"/>
        <end position="174"/>
    </location>
</feature>
<dbReference type="CDD" id="cd00118">
    <property type="entry name" value="LysM"/>
    <property type="match status" value="1"/>
</dbReference>
<feature type="compositionally biased region" description="Basic residues" evidence="1">
    <location>
        <begin position="224"/>
        <end position="235"/>
    </location>
</feature>